<dbReference type="RefSeq" id="YP_010113240.1">
    <property type="nucleotide sequence ID" value="NC_055900.1"/>
</dbReference>
<proteinExistence type="predicted"/>
<keyword evidence="2" id="KW-1185">Reference proteome</keyword>
<reference evidence="1 2" key="1">
    <citation type="submission" date="2020-07" db="EMBL/GenBank/DDBJ databases">
        <title>Taxonomic proposal: Crassvirales, a new order of highly abundant and diverse bacterial viruses.</title>
        <authorList>
            <person name="Shkoporov A.N."/>
            <person name="Stockdale S.R."/>
            <person name="Guerin E."/>
            <person name="Ross R.P."/>
            <person name="Hill C."/>
        </authorList>
    </citation>
    <scope>NUCLEOTIDE SEQUENCE [LARGE SCALE GENOMIC DNA]</scope>
</reference>
<accession>A0A7M1RX68</accession>
<dbReference type="EMBL" id="MT774407">
    <property type="protein sequence ID" value="QOR57600.1"/>
    <property type="molecule type" value="Genomic_DNA"/>
</dbReference>
<organism evidence="1 2">
    <name type="scientific">uncultured phage cr125_1</name>
    <dbReference type="NCBI Taxonomy" id="2772091"/>
    <lineage>
        <taxon>Viruses</taxon>
        <taxon>Duplodnaviria</taxon>
        <taxon>Heunggongvirae</taxon>
        <taxon>Uroviricota</taxon>
        <taxon>Caudoviricetes</taxon>
        <taxon>Crassvirales</taxon>
        <taxon>Suoliviridae</taxon>
        <taxon>Uncouvirinae</taxon>
        <taxon>Aurodevirus</taxon>
        <taxon>Aurodevirus hominis</taxon>
    </lineage>
</organism>
<dbReference type="Proteomes" id="UP000594004">
    <property type="component" value="Segment"/>
</dbReference>
<dbReference type="GeneID" id="65131661"/>
<name>A0A7M1RX68_9CAUD</name>
<evidence type="ECO:0000313" key="1">
    <source>
        <dbReference type="EMBL" id="QOR57600.1"/>
    </source>
</evidence>
<protein>
    <submittedName>
        <fullName evidence="1">Uncharacterized protein</fullName>
    </submittedName>
</protein>
<dbReference type="KEGG" id="vg:65131661"/>
<evidence type="ECO:0000313" key="2">
    <source>
        <dbReference type="Proteomes" id="UP000594004"/>
    </source>
</evidence>
<sequence length="93" mass="11567">MSVNRAINDLIPPEWYYVLKKNRVLTHFVKYMYEYCVPQCWRNKFMFKKSIERIKFRINSGFMFCFDPHNTSEGYDFWKKIDLEITNYIEQCR</sequence>